<dbReference type="STRING" id="156889.Mmc1_3542"/>
<evidence type="ECO:0000313" key="3">
    <source>
        <dbReference type="EMBL" id="ABK46027.1"/>
    </source>
</evidence>
<dbReference type="KEGG" id="mgm:Mmc1_3542"/>
<keyword evidence="4" id="KW-1185">Reference proteome</keyword>
<evidence type="ECO:0000256" key="2">
    <source>
        <dbReference type="SAM" id="Phobius"/>
    </source>
</evidence>
<dbReference type="eggNOG" id="COG5612">
    <property type="taxonomic scope" value="Bacteria"/>
</dbReference>
<reference evidence="3 4" key="2">
    <citation type="journal article" date="2012" name="Int. J. Syst. Evol. Microbiol.">
        <title>Magnetococcus marinus gen. nov., sp. nov., a marine, magnetotactic bacterium that represents a novel lineage (Magnetococcaceae fam. nov.; Magnetococcales ord. nov.) at the base of the Alphaproteobacteria.</title>
        <authorList>
            <person name="Bazylinski D.A."/>
            <person name="Williams T.J."/>
            <person name="Lefevre C.T."/>
            <person name="Berg R.J."/>
            <person name="Zhang C.L."/>
            <person name="Bowser S.S."/>
            <person name="Dean A.J."/>
            <person name="Beveridge T.J."/>
        </authorList>
    </citation>
    <scope>NUCLEOTIDE SEQUENCE [LARGE SCALE GENOMIC DNA]</scope>
    <source>
        <strain evidence="4">ATCC BAA-1437 / JCM 17883 / MC-1</strain>
    </source>
</reference>
<keyword evidence="2" id="KW-0812">Transmembrane</keyword>
<keyword evidence="2" id="KW-1133">Transmembrane helix</keyword>
<proteinExistence type="predicted"/>
<dbReference type="Pfam" id="PF13801">
    <property type="entry name" value="Metal_resist"/>
    <property type="match status" value="1"/>
</dbReference>
<dbReference type="AlphaFoldDB" id="A0LDI4"/>
<keyword evidence="2" id="KW-0472">Membrane</keyword>
<dbReference type="HOGENOM" id="CLU_1561088_0_0_5"/>
<reference evidence="4" key="1">
    <citation type="journal article" date="2009" name="Appl. Environ. Microbiol.">
        <title>Complete genome sequence of the chemolithoautotrophic marine magnetotactic coccus strain MC-1.</title>
        <authorList>
            <person name="Schubbe S."/>
            <person name="Williams T.J."/>
            <person name="Xie G."/>
            <person name="Kiss H.E."/>
            <person name="Brettin T.S."/>
            <person name="Martinez D."/>
            <person name="Ross C.A."/>
            <person name="Schuler D."/>
            <person name="Cox B.L."/>
            <person name="Nealson K.H."/>
            <person name="Bazylinski D.A."/>
        </authorList>
    </citation>
    <scope>NUCLEOTIDE SEQUENCE [LARGE SCALE GENOMIC DNA]</scope>
    <source>
        <strain evidence="4">ATCC BAA-1437 / JCM 17883 / MC-1</strain>
    </source>
</reference>
<dbReference type="EMBL" id="CP000471">
    <property type="protein sequence ID" value="ABK46027.1"/>
    <property type="molecule type" value="Genomic_DNA"/>
</dbReference>
<dbReference type="Gene3D" id="1.20.120.1490">
    <property type="match status" value="1"/>
</dbReference>
<organism evidence="3 4">
    <name type="scientific">Magnetococcus marinus (strain ATCC BAA-1437 / JCM 17883 / MC-1)</name>
    <dbReference type="NCBI Taxonomy" id="156889"/>
    <lineage>
        <taxon>Bacteria</taxon>
        <taxon>Pseudomonadati</taxon>
        <taxon>Pseudomonadota</taxon>
        <taxon>Magnetococcia</taxon>
        <taxon>Magnetococcales</taxon>
        <taxon>Magnetococcaceae</taxon>
        <taxon>Magnetococcus</taxon>
    </lineage>
</organism>
<protein>
    <recommendedName>
        <fullName evidence="5">Zinc resistance-associated protein</fullName>
    </recommendedName>
</protein>
<accession>A0LDI4</accession>
<evidence type="ECO:0008006" key="5">
    <source>
        <dbReference type="Google" id="ProtNLM"/>
    </source>
</evidence>
<feature type="transmembrane region" description="Helical" evidence="2">
    <location>
        <begin position="7"/>
        <end position="31"/>
    </location>
</feature>
<dbReference type="Proteomes" id="UP000002586">
    <property type="component" value="Chromosome"/>
</dbReference>
<name>A0LDI4_MAGMM</name>
<gene>
    <name evidence="3" type="ordered locus">Mmc1_3542</name>
</gene>
<dbReference type="InterPro" id="IPR025961">
    <property type="entry name" value="Metal_resist"/>
</dbReference>
<sequence>MRTFPRWLVVVMFGSVALNLFFVGMLGVSYWRCGPLYLAMHGSLSSNPYRMGLAMQNLDDQAREKLTPIMQVHMPTMDNSLRQLRVKKAEVHQLLITDPVDQVALEQAFRELRLQAQQAQESVHRMMMQAAATLSPEARQQMFEFKGRGHHPRGQRGGGRCDGPGKSSPVQ</sequence>
<evidence type="ECO:0000256" key="1">
    <source>
        <dbReference type="SAM" id="MobiDB-lite"/>
    </source>
</evidence>
<evidence type="ECO:0000313" key="4">
    <source>
        <dbReference type="Proteomes" id="UP000002586"/>
    </source>
</evidence>
<feature type="region of interest" description="Disordered" evidence="1">
    <location>
        <begin position="146"/>
        <end position="171"/>
    </location>
</feature>
<dbReference type="RefSeq" id="WP_011715083.1">
    <property type="nucleotide sequence ID" value="NC_008576.1"/>
</dbReference>